<evidence type="ECO:0000256" key="1">
    <source>
        <dbReference type="ARBA" id="ARBA00023054"/>
    </source>
</evidence>
<feature type="region of interest" description="Disordered" evidence="3">
    <location>
        <begin position="200"/>
        <end position="225"/>
    </location>
</feature>
<sequence length="389" mass="43739">MAEHGAGDGGNVSRVRNQLQNYSDFNLAYKLQEEEFGHLYDHNRTERRLVGGDTRTAKQKHLDELIRAHEERKKEAQRIAESDEQIARRLQEHYNRAYSNQQSSSSNQISQNSEVLASIPAISPPQYDPPTHSNQLVSAHPSGFFPALPPVDLNWQAPKTVDEQVEEDARIAKEMAARYEPPPGNLENDERIARRLQEKYDRRRQRAEQAQQETIPRRSTLEQADRGADRCIDCHGPMPAISLATNSPENARRCNECRKRHHEEPPPYNVALLCSTPTCAPPVSFGWNSSGIQAERRVPQAEVTPREQVAISHLIGETPMGRPRQHIHTQLPPPSQLAIGGESLDSPLPPPPPVSEPAKPETQSSSIARFHPTNPFLQDLIQLNDDNTS</sequence>
<feature type="coiled-coil region" evidence="2">
    <location>
        <begin position="59"/>
        <end position="86"/>
    </location>
</feature>
<feature type="domain" description="Coiled-coil" evidence="4">
    <location>
        <begin position="11"/>
        <end position="108"/>
    </location>
</feature>
<accession>A0AA39LU83</accession>
<feature type="region of interest" description="Disordered" evidence="3">
    <location>
        <begin position="120"/>
        <end position="141"/>
    </location>
</feature>
<proteinExistence type="predicted"/>
<reference evidence="5" key="1">
    <citation type="submission" date="2023-06" db="EMBL/GenBank/DDBJ databases">
        <title>Genomic analysis of the entomopathogenic nematode Steinernema hermaphroditum.</title>
        <authorList>
            <person name="Schwarz E.M."/>
            <person name="Heppert J.K."/>
            <person name="Baniya A."/>
            <person name="Schwartz H.T."/>
            <person name="Tan C.-H."/>
            <person name="Antoshechkin I."/>
            <person name="Sternberg P.W."/>
            <person name="Goodrich-Blair H."/>
            <person name="Dillman A.R."/>
        </authorList>
    </citation>
    <scope>NUCLEOTIDE SEQUENCE</scope>
    <source>
        <strain evidence="5">PS9179</strain>
        <tissue evidence="5">Whole animal</tissue>
    </source>
</reference>
<dbReference type="Pfam" id="PF15295">
    <property type="entry name" value="CCDC50_N"/>
    <property type="match status" value="1"/>
</dbReference>
<evidence type="ECO:0000313" key="5">
    <source>
        <dbReference type="EMBL" id="KAK0409818.1"/>
    </source>
</evidence>
<dbReference type="PANTHER" id="PTHR22115">
    <property type="entry name" value="C3ORF6 PROTEIN-RELATED"/>
    <property type="match status" value="1"/>
</dbReference>
<evidence type="ECO:0000256" key="2">
    <source>
        <dbReference type="SAM" id="Coils"/>
    </source>
</evidence>
<evidence type="ECO:0000313" key="6">
    <source>
        <dbReference type="Proteomes" id="UP001175271"/>
    </source>
</evidence>
<name>A0AA39LU83_9BILA</name>
<dbReference type="PANTHER" id="PTHR22115:SF4">
    <property type="entry name" value="COILED-COIL DOMAIN-CONTAINING PROTEIN"/>
    <property type="match status" value="1"/>
</dbReference>
<feature type="compositionally biased region" description="Basic and acidic residues" evidence="3">
    <location>
        <begin position="215"/>
        <end position="225"/>
    </location>
</feature>
<dbReference type="InterPro" id="IPR029311">
    <property type="entry name" value="CCDC50_N"/>
</dbReference>
<gene>
    <name evidence="5" type="ORF">QR680_004778</name>
</gene>
<feature type="region of interest" description="Disordered" evidence="3">
    <location>
        <begin position="318"/>
        <end position="389"/>
    </location>
</feature>
<evidence type="ECO:0000256" key="3">
    <source>
        <dbReference type="SAM" id="MobiDB-lite"/>
    </source>
</evidence>
<dbReference type="AlphaFoldDB" id="A0AA39LU83"/>
<protein>
    <recommendedName>
        <fullName evidence="4">Coiled-coil domain-containing protein</fullName>
    </recommendedName>
</protein>
<organism evidence="5 6">
    <name type="scientific">Steinernema hermaphroditum</name>
    <dbReference type="NCBI Taxonomy" id="289476"/>
    <lineage>
        <taxon>Eukaryota</taxon>
        <taxon>Metazoa</taxon>
        <taxon>Ecdysozoa</taxon>
        <taxon>Nematoda</taxon>
        <taxon>Chromadorea</taxon>
        <taxon>Rhabditida</taxon>
        <taxon>Tylenchina</taxon>
        <taxon>Panagrolaimomorpha</taxon>
        <taxon>Strongyloidoidea</taxon>
        <taxon>Steinernematidae</taxon>
        <taxon>Steinernema</taxon>
    </lineage>
</organism>
<evidence type="ECO:0000259" key="4">
    <source>
        <dbReference type="Pfam" id="PF15295"/>
    </source>
</evidence>
<dbReference type="EMBL" id="JAUCMV010000003">
    <property type="protein sequence ID" value="KAK0409818.1"/>
    <property type="molecule type" value="Genomic_DNA"/>
</dbReference>
<dbReference type="InterPro" id="IPR039303">
    <property type="entry name" value="CCDC50"/>
</dbReference>
<keyword evidence="1 2" id="KW-0175">Coiled coil</keyword>
<dbReference type="Proteomes" id="UP001175271">
    <property type="component" value="Unassembled WGS sequence"/>
</dbReference>
<comment type="caution">
    <text evidence="5">The sequence shown here is derived from an EMBL/GenBank/DDBJ whole genome shotgun (WGS) entry which is preliminary data.</text>
</comment>
<keyword evidence="6" id="KW-1185">Reference proteome</keyword>